<keyword evidence="2" id="KW-1185">Reference proteome</keyword>
<organism evidence="1 2">
    <name type="scientific">Haematococcus lacustris</name>
    <name type="common">Green alga</name>
    <name type="synonym">Haematococcus pluvialis</name>
    <dbReference type="NCBI Taxonomy" id="44745"/>
    <lineage>
        <taxon>Eukaryota</taxon>
        <taxon>Viridiplantae</taxon>
        <taxon>Chlorophyta</taxon>
        <taxon>core chlorophytes</taxon>
        <taxon>Chlorophyceae</taxon>
        <taxon>CS clade</taxon>
        <taxon>Chlamydomonadales</taxon>
        <taxon>Haematococcaceae</taxon>
        <taxon>Haematococcus</taxon>
    </lineage>
</organism>
<dbReference type="Proteomes" id="UP000485058">
    <property type="component" value="Unassembled WGS sequence"/>
</dbReference>
<accession>A0A699YRZ0</accession>
<reference evidence="1 2" key="1">
    <citation type="submission" date="2020-02" db="EMBL/GenBank/DDBJ databases">
        <title>Draft genome sequence of Haematococcus lacustris strain NIES-144.</title>
        <authorList>
            <person name="Morimoto D."/>
            <person name="Nakagawa S."/>
            <person name="Yoshida T."/>
            <person name="Sawayama S."/>
        </authorList>
    </citation>
    <scope>NUCLEOTIDE SEQUENCE [LARGE SCALE GENOMIC DNA]</scope>
    <source>
        <strain evidence="1 2">NIES-144</strain>
    </source>
</reference>
<proteinExistence type="predicted"/>
<sequence length="75" mass="7822">MGQIGRSVYQPVPIPAPSYGRLGHDQSGAIGHASLSLRPRSPQGTLVGAAHHASMVLDQTRCQQLMAAPRPGQGP</sequence>
<name>A0A699YRZ0_HAELA</name>
<comment type="caution">
    <text evidence="1">The sequence shown here is derived from an EMBL/GenBank/DDBJ whole genome shotgun (WGS) entry which is preliminary data.</text>
</comment>
<dbReference type="AlphaFoldDB" id="A0A699YRZ0"/>
<gene>
    <name evidence="1" type="ORF">HaLaN_04848</name>
</gene>
<evidence type="ECO:0000313" key="2">
    <source>
        <dbReference type="Proteomes" id="UP000485058"/>
    </source>
</evidence>
<protein>
    <submittedName>
        <fullName evidence="1">Uncharacterized protein</fullName>
    </submittedName>
</protein>
<dbReference type="EMBL" id="BLLF01000252">
    <property type="protein sequence ID" value="GFH09666.1"/>
    <property type="molecule type" value="Genomic_DNA"/>
</dbReference>
<evidence type="ECO:0000313" key="1">
    <source>
        <dbReference type="EMBL" id="GFH09666.1"/>
    </source>
</evidence>